<sequence length="221" mass="24335">MIHDPNNFVTAGKPLEKAAKVMVMIHGRGAPARDILSLSNHIEDKEFAFIAPQASQSTWYPYSFLSPMEQNEPYLSSALQVLTSIRARLQSDYNFKPPQIFWLGFSQGACLALEFVARHAMPYGGVFGLSGGLIGPPGTPRLYEGDLEETPVFLGCSDIDSHIPKERVIESEGVFRSMGAQVTMKLYPNFAHSVNEDELKIVNQLIAGSPTSGATIRELYI</sequence>
<comment type="caution">
    <text evidence="4">The sequence shown here is derived from an EMBL/GenBank/DDBJ whole genome shotgun (WGS) entry which is preliminary data.</text>
</comment>
<gene>
    <name evidence="4" type="ORF">EHT87_18605</name>
</gene>
<dbReference type="OrthoDB" id="9801763at2"/>
<dbReference type="GO" id="GO:0016787">
    <property type="term" value="F:hydrolase activity"/>
    <property type="evidence" value="ECO:0007669"/>
    <property type="project" value="UniProtKB-KW"/>
</dbReference>
<name>A0A3P1CIP1_9BACT</name>
<dbReference type="Gene3D" id="3.40.50.1820">
    <property type="entry name" value="alpha/beta hydrolase"/>
    <property type="match status" value="1"/>
</dbReference>
<dbReference type="Pfam" id="PF02230">
    <property type="entry name" value="Abhydrolase_2"/>
    <property type="match status" value="1"/>
</dbReference>
<keyword evidence="2" id="KW-0378">Hydrolase</keyword>
<accession>A0A3P1CIP1</accession>
<dbReference type="AlphaFoldDB" id="A0A3P1CIP1"/>
<dbReference type="EMBL" id="RQJP01000004">
    <property type="protein sequence ID" value="RRB12926.1"/>
    <property type="molecule type" value="Genomic_DNA"/>
</dbReference>
<comment type="similarity">
    <text evidence="1">Belongs to the AB hydrolase superfamily. AB hydrolase 2 family.</text>
</comment>
<dbReference type="SUPFAM" id="SSF53474">
    <property type="entry name" value="alpha/beta-Hydrolases"/>
    <property type="match status" value="1"/>
</dbReference>
<proteinExistence type="inferred from homology"/>
<reference evidence="4 5" key="1">
    <citation type="submission" date="2018-11" db="EMBL/GenBank/DDBJ databases">
        <authorList>
            <person name="Zhou Z."/>
            <person name="Wang G."/>
        </authorList>
    </citation>
    <scope>NUCLEOTIDE SEQUENCE [LARGE SCALE GENOMIC DNA]</scope>
    <source>
        <strain evidence="4 5">KCTC42998</strain>
    </source>
</reference>
<evidence type="ECO:0000259" key="3">
    <source>
        <dbReference type="Pfam" id="PF02230"/>
    </source>
</evidence>
<dbReference type="InterPro" id="IPR050565">
    <property type="entry name" value="LYPA1-2/EST-like"/>
</dbReference>
<protein>
    <submittedName>
        <fullName evidence="4">Phospholipase</fullName>
    </submittedName>
</protein>
<dbReference type="RefSeq" id="WP_124908875.1">
    <property type="nucleotide sequence ID" value="NZ_RQJP01000004.1"/>
</dbReference>
<dbReference type="PANTHER" id="PTHR10655">
    <property type="entry name" value="LYSOPHOSPHOLIPASE-RELATED"/>
    <property type="match status" value="1"/>
</dbReference>
<evidence type="ECO:0000313" key="5">
    <source>
        <dbReference type="Proteomes" id="UP000274271"/>
    </source>
</evidence>
<evidence type="ECO:0000313" key="4">
    <source>
        <dbReference type="EMBL" id="RRB12926.1"/>
    </source>
</evidence>
<keyword evidence="5" id="KW-1185">Reference proteome</keyword>
<organism evidence="4 5">
    <name type="scientific">Larkinella knui</name>
    <dbReference type="NCBI Taxonomy" id="2025310"/>
    <lineage>
        <taxon>Bacteria</taxon>
        <taxon>Pseudomonadati</taxon>
        <taxon>Bacteroidota</taxon>
        <taxon>Cytophagia</taxon>
        <taxon>Cytophagales</taxon>
        <taxon>Spirosomataceae</taxon>
        <taxon>Larkinella</taxon>
    </lineage>
</organism>
<evidence type="ECO:0000256" key="2">
    <source>
        <dbReference type="ARBA" id="ARBA00022801"/>
    </source>
</evidence>
<dbReference type="InterPro" id="IPR029058">
    <property type="entry name" value="AB_hydrolase_fold"/>
</dbReference>
<feature type="domain" description="Phospholipase/carboxylesterase/thioesterase" evidence="3">
    <location>
        <begin position="14"/>
        <end position="206"/>
    </location>
</feature>
<evidence type="ECO:0000256" key="1">
    <source>
        <dbReference type="ARBA" id="ARBA00006499"/>
    </source>
</evidence>
<dbReference type="PANTHER" id="PTHR10655:SF17">
    <property type="entry name" value="LYSOPHOSPHOLIPASE-LIKE PROTEIN 1"/>
    <property type="match status" value="1"/>
</dbReference>
<dbReference type="InterPro" id="IPR003140">
    <property type="entry name" value="PLipase/COase/thioEstase"/>
</dbReference>
<dbReference type="Proteomes" id="UP000274271">
    <property type="component" value="Unassembled WGS sequence"/>
</dbReference>